<dbReference type="PANTHER" id="PTHR47926">
    <property type="entry name" value="PENTATRICOPEPTIDE REPEAT-CONTAINING PROTEIN"/>
    <property type="match status" value="1"/>
</dbReference>
<dbReference type="PANTHER" id="PTHR47926:SF388">
    <property type="entry name" value="DYW DOMAIN-CONTAINING PROTEIN"/>
    <property type="match status" value="1"/>
</dbReference>
<accession>A0A9D5CNE6</accession>
<reference evidence="2" key="2">
    <citation type="journal article" date="2022" name="Hortic Res">
        <title>The genome of Dioscorea zingiberensis sheds light on the biosynthesis, origin and evolution of the medicinally important diosgenin saponins.</title>
        <authorList>
            <person name="Li Y."/>
            <person name="Tan C."/>
            <person name="Li Z."/>
            <person name="Guo J."/>
            <person name="Li S."/>
            <person name="Chen X."/>
            <person name="Wang C."/>
            <person name="Dai X."/>
            <person name="Yang H."/>
            <person name="Song W."/>
            <person name="Hou L."/>
            <person name="Xu J."/>
            <person name="Tong Z."/>
            <person name="Xu A."/>
            <person name="Yuan X."/>
            <person name="Wang W."/>
            <person name="Yang Q."/>
            <person name="Chen L."/>
            <person name="Sun Z."/>
            <person name="Wang K."/>
            <person name="Pan B."/>
            <person name="Chen J."/>
            <person name="Bao Y."/>
            <person name="Liu F."/>
            <person name="Qi X."/>
            <person name="Gang D.R."/>
            <person name="Wen J."/>
            <person name="Li J."/>
        </authorList>
    </citation>
    <scope>NUCLEOTIDE SEQUENCE</scope>
    <source>
        <strain evidence="2">Dzin_1.0</strain>
    </source>
</reference>
<dbReference type="EMBL" id="JAGGNH010000004">
    <property type="protein sequence ID" value="KAJ0975235.1"/>
    <property type="molecule type" value="Genomic_DNA"/>
</dbReference>
<dbReference type="GO" id="GO:0003723">
    <property type="term" value="F:RNA binding"/>
    <property type="evidence" value="ECO:0007669"/>
    <property type="project" value="InterPro"/>
</dbReference>
<organism evidence="2 3">
    <name type="scientific">Dioscorea zingiberensis</name>
    <dbReference type="NCBI Taxonomy" id="325984"/>
    <lineage>
        <taxon>Eukaryota</taxon>
        <taxon>Viridiplantae</taxon>
        <taxon>Streptophyta</taxon>
        <taxon>Embryophyta</taxon>
        <taxon>Tracheophyta</taxon>
        <taxon>Spermatophyta</taxon>
        <taxon>Magnoliopsida</taxon>
        <taxon>Liliopsida</taxon>
        <taxon>Dioscoreales</taxon>
        <taxon>Dioscoreaceae</taxon>
        <taxon>Dioscorea</taxon>
    </lineage>
</organism>
<name>A0A9D5CNE6_9LILI</name>
<dbReference type="InterPro" id="IPR011990">
    <property type="entry name" value="TPR-like_helical_dom_sf"/>
</dbReference>
<dbReference type="GO" id="GO:0008270">
    <property type="term" value="F:zinc ion binding"/>
    <property type="evidence" value="ECO:0007669"/>
    <property type="project" value="InterPro"/>
</dbReference>
<dbReference type="GO" id="GO:0009451">
    <property type="term" value="P:RNA modification"/>
    <property type="evidence" value="ECO:0007669"/>
    <property type="project" value="InterPro"/>
</dbReference>
<dbReference type="Gene3D" id="1.25.40.10">
    <property type="entry name" value="Tetratricopeptide repeat domain"/>
    <property type="match status" value="1"/>
</dbReference>
<keyword evidence="3" id="KW-1185">Reference proteome</keyword>
<sequence>MSPNLNWPISRASCFLPSPLLSGDNFGISEELRSRRPTSTLRQHPTALLFPDLASCLLNDRTTFIKEFLWILDMSLWKLIINQYLLVTKKKKKKKKRKKKKKKRTCGRNFRYEYPPSSSVCTGEASYSASCGVLGAVYEGILHLESMESDFGINTPGIEHYVDIIDMLGRSGYLDEAFEFIEEMRIEPSVLVWETLMNLCRANRDIELGFRCAEIVELMDSSRLTEECKKGLLPVKASNVAKENAKKKSLIHSRSKAGYMSTEQGTGLILVLIRYQIRVLAPQMEVGYLVDTGFVLQDIDRESKEDALFYHSERLVVAYRVMTSPAWLLAKICE</sequence>
<dbReference type="InterPro" id="IPR046960">
    <property type="entry name" value="PPR_At4g14850-like_plant"/>
</dbReference>
<evidence type="ECO:0000313" key="2">
    <source>
        <dbReference type="EMBL" id="KAJ0975235.1"/>
    </source>
</evidence>
<comment type="caution">
    <text evidence="2">The sequence shown here is derived from an EMBL/GenBank/DDBJ whole genome shotgun (WGS) entry which is preliminary data.</text>
</comment>
<reference evidence="2" key="1">
    <citation type="submission" date="2021-03" db="EMBL/GenBank/DDBJ databases">
        <authorList>
            <person name="Li Z."/>
            <person name="Yang C."/>
        </authorList>
    </citation>
    <scope>NUCLEOTIDE SEQUENCE</scope>
    <source>
        <strain evidence="2">Dzin_1.0</strain>
        <tissue evidence="2">Leaf</tissue>
    </source>
</reference>
<evidence type="ECO:0000313" key="3">
    <source>
        <dbReference type="Proteomes" id="UP001085076"/>
    </source>
</evidence>
<proteinExistence type="predicted"/>
<protein>
    <recommendedName>
        <fullName evidence="1">DYW domain-containing protein</fullName>
    </recommendedName>
</protein>
<evidence type="ECO:0000259" key="1">
    <source>
        <dbReference type="Pfam" id="PF14432"/>
    </source>
</evidence>
<dbReference type="InterPro" id="IPR032867">
    <property type="entry name" value="DYW_dom"/>
</dbReference>
<dbReference type="AlphaFoldDB" id="A0A9D5CNE6"/>
<gene>
    <name evidence="2" type="ORF">J5N97_017200</name>
</gene>
<feature type="domain" description="DYW" evidence="1">
    <location>
        <begin position="287"/>
        <end position="327"/>
    </location>
</feature>
<dbReference type="Pfam" id="PF14432">
    <property type="entry name" value="DYW_deaminase"/>
    <property type="match status" value="1"/>
</dbReference>
<dbReference type="Proteomes" id="UP001085076">
    <property type="component" value="Miscellaneous, Linkage group lg04"/>
</dbReference>
<dbReference type="OrthoDB" id="1933021at2759"/>